<reference evidence="3 4" key="1">
    <citation type="submission" date="2015-11" db="EMBL/GenBank/DDBJ databases">
        <title>Genomic analysis of 38 Legionella species identifies large and diverse effector repertoires.</title>
        <authorList>
            <person name="Burstein D."/>
            <person name="Amaro F."/>
            <person name="Zusman T."/>
            <person name="Lifshitz Z."/>
            <person name="Cohen O."/>
            <person name="Gilbert J.A."/>
            <person name="Pupko T."/>
            <person name="Shuman H.A."/>
            <person name="Segal G."/>
        </authorList>
    </citation>
    <scope>NUCLEOTIDE SEQUENCE [LARGE SCALE GENOMIC DNA]</scope>
    <source>
        <strain evidence="3 4">ATCC 49506</strain>
    </source>
</reference>
<dbReference type="GO" id="GO:0071949">
    <property type="term" value="F:FAD binding"/>
    <property type="evidence" value="ECO:0007669"/>
    <property type="project" value="InterPro"/>
</dbReference>
<evidence type="ECO:0000259" key="2">
    <source>
        <dbReference type="PROSITE" id="PS51387"/>
    </source>
</evidence>
<dbReference type="InterPro" id="IPR010031">
    <property type="entry name" value="FAD_lactone_oxidase-like"/>
</dbReference>
<dbReference type="Proteomes" id="UP000054725">
    <property type="component" value="Unassembled WGS sequence"/>
</dbReference>
<accession>A0A0W0WWM7</accession>
<evidence type="ECO:0000313" key="3">
    <source>
        <dbReference type="EMBL" id="KTD36733.1"/>
    </source>
</evidence>
<dbReference type="SUPFAM" id="SSF56176">
    <property type="entry name" value="FAD-binding/transporter-associated domain-like"/>
    <property type="match status" value="1"/>
</dbReference>
<keyword evidence="1" id="KW-0285">Flavoprotein</keyword>
<dbReference type="InterPro" id="IPR016169">
    <property type="entry name" value="FAD-bd_PCMH_sub2"/>
</dbReference>
<dbReference type="STRING" id="45070.Lnau_1717"/>
<dbReference type="InterPro" id="IPR006094">
    <property type="entry name" value="Oxid_FAD_bind_N"/>
</dbReference>
<dbReference type="PROSITE" id="PS51387">
    <property type="entry name" value="FAD_PCMH"/>
    <property type="match status" value="1"/>
</dbReference>
<dbReference type="InterPro" id="IPR016166">
    <property type="entry name" value="FAD-bd_PCMH"/>
</dbReference>
<dbReference type="PANTHER" id="PTHR43762">
    <property type="entry name" value="L-GULONOLACTONE OXIDASE"/>
    <property type="match status" value="1"/>
</dbReference>
<dbReference type="Gene3D" id="3.30.465.10">
    <property type="match status" value="1"/>
</dbReference>
<evidence type="ECO:0000313" key="4">
    <source>
        <dbReference type="Proteomes" id="UP000054725"/>
    </source>
</evidence>
<keyword evidence="1" id="KW-0274">FAD</keyword>
<dbReference type="PATRIC" id="fig|45070.6.peg.1798"/>
<name>A0A0W0WWM7_9GAMM</name>
<dbReference type="AlphaFoldDB" id="A0A0W0WWM7"/>
<keyword evidence="4" id="KW-1185">Reference proteome</keyword>
<feature type="domain" description="FAD-binding PCMH-type" evidence="2">
    <location>
        <begin position="59"/>
        <end position="240"/>
    </location>
</feature>
<evidence type="ECO:0000256" key="1">
    <source>
        <dbReference type="ARBA" id="ARBA00022827"/>
    </source>
</evidence>
<dbReference type="InterPro" id="IPR036318">
    <property type="entry name" value="FAD-bd_PCMH-like_sf"/>
</dbReference>
<dbReference type="EMBL" id="LNYO01000013">
    <property type="protein sequence ID" value="KTD36733.1"/>
    <property type="molecule type" value="Genomic_DNA"/>
</dbReference>
<dbReference type="OrthoDB" id="5634754at2"/>
<organism evidence="3 4">
    <name type="scientific">Legionella nautarum</name>
    <dbReference type="NCBI Taxonomy" id="45070"/>
    <lineage>
        <taxon>Bacteria</taxon>
        <taxon>Pseudomonadati</taxon>
        <taxon>Pseudomonadota</taxon>
        <taxon>Gammaproteobacteria</taxon>
        <taxon>Legionellales</taxon>
        <taxon>Legionellaceae</taxon>
        <taxon>Legionella</taxon>
    </lineage>
</organism>
<proteinExistence type="predicted"/>
<dbReference type="GO" id="GO:0016899">
    <property type="term" value="F:oxidoreductase activity, acting on the CH-OH group of donors, oxygen as acceptor"/>
    <property type="evidence" value="ECO:0007669"/>
    <property type="project" value="InterPro"/>
</dbReference>
<comment type="caution">
    <text evidence="3">The sequence shown here is derived from an EMBL/GenBank/DDBJ whole genome shotgun (WGS) entry which is preliminary data.</text>
</comment>
<protein>
    <submittedName>
        <fullName evidence="3">L-gulono-gamma-lactone oxidase</fullName>
    </submittedName>
</protein>
<dbReference type="RefSeq" id="WP_058504701.1">
    <property type="nucleotide sequence ID" value="NZ_CAAAIF010000006.1"/>
</dbReference>
<gene>
    <name evidence="3" type="ORF">Lnau_1717</name>
</gene>
<dbReference type="Pfam" id="PF01565">
    <property type="entry name" value="FAD_binding_4"/>
    <property type="match status" value="1"/>
</dbReference>
<sequence>MAFTEAQQREIIDLIKRENLHAEYTENADWSDFCGLNKQTGKFRLKIKNLDAAKQIIKKINEINTRKAPGSDTDSEPELASKDRITCRVAAGGREDVEYSESFSLTPWIDGDIIINLEFAASDEYAIQINKEKMTVTLRPGPQIKMLDEILDENGVATISPPSLINRVTPFGLAALGGHGTDIRAGAYTDNIESITFLMMNGETETITREKYKDDFDLIVSTHFGLFGIAVEMELKCKPAEKLKRVERAVSLPDFIDEVKAGKLPRKGFPMLSVYYVPTYDDDLNNRNVRNVKIIEYKPMPLETEDKNFDPEAQNIEQWLQIELEEGLRVTDVLAMFPQLTPLFMKYVVTRYGVGTEDKKKSIGRAPAQYHYQQQYPKSINDLDGLFPVGDDLQEMVDAFTKVAADTEAAKGRGEAPVTFGAYARLFQNQNFPASLSPGSHHSDKKLTCGFDIVSSPGASGFKEFRDNFVSYLINFLKAKLHWGKYVPENIDYEEMYGDDMKAYKQVLTEFHDNNNLDLERSPFLTEFPCKVLNMDEKYRPAVERAATEPKHAAAVAHSGFRLRGLKCMLKWISEQAKDHESTHIEDLKAATDLFHEAELEKVPDYIRDSFFGRKSGISRQSGVCPSNCVLF</sequence>
<dbReference type="PANTHER" id="PTHR43762:SF1">
    <property type="entry name" value="D-ARABINONO-1,4-LACTONE OXIDASE"/>
    <property type="match status" value="1"/>
</dbReference>